<comment type="caution">
    <text evidence="1">The sequence shown here is derived from an EMBL/GenBank/DDBJ whole genome shotgun (WGS) entry which is preliminary data.</text>
</comment>
<dbReference type="PANTHER" id="PTHR33710:SF78">
    <property type="entry name" value="ENDONUCLEASE_EXONUCLEASE_PHOSPHATASE DOMAIN-CONTAINING PROTEIN"/>
    <property type="match status" value="1"/>
</dbReference>
<dbReference type="InterPro" id="IPR036691">
    <property type="entry name" value="Endo/exonu/phosph_ase_sf"/>
</dbReference>
<dbReference type="SUPFAM" id="SSF56219">
    <property type="entry name" value="DNase I-like"/>
    <property type="match status" value="1"/>
</dbReference>
<sequence>MLSTQEKKGRRKDLWVSLHAVHSSHRKPWLIIGDFNSILHVGDRLGGNPVSFAEVVDFAKCVEDCGLIELPYLDWALINDEWLTNMPSSKTTFLPEGVSDHCPIKITLTEERIRKQSSFLYCNAWGQAPQFQSLVVKKLKLLKRSLKKLNFQYNDIMKKVDQNREMLKQAQKLLQDQPLNLEFQKMERDRYRQFKHVSHLAEMYLQQQSKVTWLKLGDDNTRYFFSVIKHRRLKLTITQLKDESGQWQTDQESIAQIFVNYYQKLLGEKTTTRVKAKGVVLQNGPVLGINLQMQLIEPFTEDDVKQAMFKIDKTKSPGPDGYGSGFFKEA</sequence>
<gene>
    <name evidence="1" type="ORF">KY290_003975</name>
</gene>
<dbReference type="PANTHER" id="PTHR33710">
    <property type="entry name" value="BNAC02G09200D PROTEIN"/>
    <property type="match status" value="1"/>
</dbReference>
<keyword evidence="2" id="KW-1185">Reference proteome</keyword>
<name>A0ABQ7WUD6_SOLTU</name>
<dbReference type="Gene3D" id="3.60.10.10">
    <property type="entry name" value="Endonuclease/exonuclease/phosphatase"/>
    <property type="match status" value="1"/>
</dbReference>
<accession>A0ABQ7WUD6</accession>
<dbReference type="Proteomes" id="UP000826656">
    <property type="component" value="Unassembled WGS sequence"/>
</dbReference>
<protein>
    <recommendedName>
        <fullName evidence="3">Endonuclease/exonuclease/phosphatase domain-containing protein</fullName>
    </recommendedName>
</protein>
<organism evidence="1 2">
    <name type="scientific">Solanum tuberosum</name>
    <name type="common">Potato</name>
    <dbReference type="NCBI Taxonomy" id="4113"/>
    <lineage>
        <taxon>Eukaryota</taxon>
        <taxon>Viridiplantae</taxon>
        <taxon>Streptophyta</taxon>
        <taxon>Embryophyta</taxon>
        <taxon>Tracheophyta</taxon>
        <taxon>Spermatophyta</taxon>
        <taxon>Magnoliopsida</taxon>
        <taxon>eudicotyledons</taxon>
        <taxon>Gunneridae</taxon>
        <taxon>Pentapetalae</taxon>
        <taxon>asterids</taxon>
        <taxon>lamiids</taxon>
        <taxon>Solanales</taxon>
        <taxon>Solanaceae</taxon>
        <taxon>Solanoideae</taxon>
        <taxon>Solaneae</taxon>
        <taxon>Solanum</taxon>
    </lineage>
</organism>
<evidence type="ECO:0000313" key="2">
    <source>
        <dbReference type="Proteomes" id="UP000826656"/>
    </source>
</evidence>
<proteinExistence type="predicted"/>
<dbReference type="EMBL" id="JAIVGD010000001">
    <property type="protein sequence ID" value="KAH0784377.1"/>
    <property type="molecule type" value="Genomic_DNA"/>
</dbReference>
<evidence type="ECO:0000313" key="1">
    <source>
        <dbReference type="EMBL" id="KAH0784377.1"/>
    </source>
</evidence>
<evidence type="ECO:0008006" key="3">
    <source>
        <dbReference type="Google" id="ProtNLM"/>
    </source>
</evidence>
<reference evidence="1 2" key="1">
    <citation type="journal article" date="2021" name="bioRxiv">
        <title>Chromosome-scale and haplotype-resolved genome assembly of a tetraploid potato cultivar.</title>
        <authorList>
            <person name="Sun H."/>
            <person name="Jiao W.-B."/>
            <person name="Krause K."/>
            <person name="Campoy J.A."/>
            <person name="Goel M."/>
            <person name="Folz-Donahue K."/>
            <person name="Kukat C."/>
            <person name="Huettel B."/>
            <person name="Schneeberger K."/>
        </authorList>
    </citation>
    <scope>NUCLEOTIDE SEQUENCE [LARGE SCALE GENOMIC DNA]</scope>
    <source>
        <strain evidence="1">SolTubOtavaFocal</strain>
        <tissue evidence="1">Leaves</tissue>
    </source>
</reference>